<reference evidence="2 3" key="1">
    <citation type="submission" date="2018-11" db="EMBL/GenBank/DDBJ databases">
        <authorList>
            <consortium name="Pathogen Informatics"/>
        </authorList>
    </citation>
    <scope>NUCLEOTIDE SEQUENCE [LARGE SCALE GENOMIC DNA]</scope>
</reference>
<dbReference type="AlphaFoldDB" id="A0A3P7I4X1"/>
<feature type="region of interest" description="Disordered" evidence="1">
    <location>
        <begin position="39"/>
        <end position="73"/>
    </location>
</feature>
<sequence>MQLYNRISGLDFLLPGDEFTHFACNICWRYSMRSPEFPGSIGDEAVGGSSGGLVGSDGDDDPDTEPERADETM</sequence>
<evidence type="ECO:0000256" key="1">
    <source>
        <dbReference type="SAM" id="MobiDB-lite"/>
    </source>
</evidence>
<keyword evidence="3" id="KW-1185">Reference proteome</keyword>
<organism evidence="2 3">
    <name type="scientific">Strongylus vulgaris</name>
    <name type="common">Blood worm</name>
    <dbReference type="NCBI Taxonomy" id="40348"/>
    <lineage>
        <taxon>Eukaryota</taxon>
        <taxon>Metazoa</taxon>
        <taxon>Ecdysozoa</taxon>
        <taxon>Nematoda</taxon>
        <taxon>Chromadorea</taxon>
        <taxon>Rhabditida</taxon>
        <taxon>Rhabditina</taxon>
        <taxon>Rhabditomorpha</taxon>
        <taxon>Strongyloidea</taxon>
        <taxon>Strongylidae</taxon>
        <taxon>Strongylus</taxon>
    </lineage>
</organism>
<dbReference type="EMBL" id="UYYB01008789">
    <property type="protein sequence ID" value="VDM68431.1"/>
    <property type="molecule type" value="Genomic_DNA"/>
</dbReference>
<proteinExistence type="predicted"/>
<evidence type="ECO:0000313" key="2">
    <source>
        <dbReference type="EMBL" id="VDM68431.1"/>
    </source>
</evidence>
<protein>
    <submittedName>
        <fullName evidence="2">Uncharacterized protein</fullName>
    </submittedName>
</protein>
<name>A0A3P7I4X1_STRVU</name>
<evidence type="ECO:0000313" key="3">
    <source>
        <dbReference type="Proteomes" id="UP000270094"/>
    </source>
</evidence>
<accession>A0A3P7I4X1</accession>
<dbReference type="Proteomes" id="UP000270094">
    <property type="component" value="Unassembled WGS sequence"/>
</dbReference>
<gene>
    <name evidence="2" type="ORF">SVUK_LOCUS3429</name>
</gene>